<evidence type="ECO:0000259" key="1">
    <source>
        <dbReference type="Pfam" id="PF17919"/>
    </source>
</evidence>
<dbReference type="Gene3D" id="3.30.70.270">
    <property type="match status" value="1"/>
</dbReference>
<dbReference type="PANTHER" id="PTHR34072:SF57">
    <property type="entry name" value="RNA-DIRECTED DNA POLYMERASE"/>
    <property type="match status" value="1"/>
</dbReference>
<dbReference type="FunFam" id="3.30.70.270:FF:000020">
    <property type="entry name" value="Transposon Tf2-6 polyprotein-like Protein"/>
    <property type="match status" value="1"/>
</dbReference>
<dbReference type="InterPro" id="IPR043128">
    <property type="entry name" value="Rev_trsase/Diguanyl_cyclase"/>
</dbReference>
<comment type="caution">
    <text evidence="2">The sequence shown here is derived from an EMBL/GenBank/DDBJ whole genome shotgun (WGS) entry which is preliminary data.</text>
</comment>
<evidence type="ECO:0000313" key="3">
    <source>
        <dbReference type="Proteomes" id="UP000257109"/>
    </source>
</evidence>
<feature type="domain" description="Reverse transcriptase/retrotransposon-derived protein RNase H-like" evidence="1">
    <location>
        <begin position="76"/>
        <end position="160"/>
    </location>
</feature>
<dbReference type="PANTHER" id="PTHR34072">
    <property type="entry name" value="ENZYMATIC POLYPROTEIN-RELATED"/>
    <property type="match status" value="1"/>
</dbReference>
<dbReference type="OrthoDB" id="117296at2759"/>
<organism evidence="2 3">
    <name type="scientific">Mucuna pruriens</name>
    <name type="common">Velvet bean</name>
    <name type="synonym">Dolichos pruriens</name>
    <dbReference type="NCBI Taxonomy" id="157652"/>
    <lineage>
        <taxon>Eukaryota</taxon>
        <taxon>Viridiplantae</taxon>
        <taxon>Streptophyta</taxon>
        <taxon>Embryophyta</taxon>
        <taxon>Tracheophyta</taxon>
        <taxon>Spermatophyta</taxon>
        <taxon>Magnoliopsida</taxon>
        <taxon>eudicotyledons</taxon>
        <taxon>Gunneridae</taxon>
        <taxon>Pentapetalae</taxon>
        <taxon>rosids</taxon>
        <taxon>fabids</taxon>
        <taxon>Fabales</taxon>
        <taxon>Fabaceae</taxon>
        <taxon>Papilionoideae</taxon>
        <taxon>50 kb inversion clade</taxon>
        <taxon>NPAAA clade</taxon>
        <taxon>indigoferoid/millettioid clade</taxon>
        <taxon>Phaseoleae</taxon>
        <taxon>Mucuna</taxon>
    </lineage>
</organism>
<dbReference type="AlphaFoldDB" id="A0A371FW62"/>
<proteinExistence type="predicted"/>
<dbReference type="SUPFAM" id="SSF56672">
    <property type="entry name" value="DNA/RNA polymerases"/>
    <property type="match status" value="1"/>
</dbReference>
<name>A0A371FW62_MUCPR</name>
<evidence type="ECO:0000313" key="2">
    <source>
        <dbReference type="EMBL" id="RDX82293.1"/>
    </source>
</evidence>
<dbReference type="EMBL" id="QJKJ01007674">
    <property type="protein sequence ID" value="RDX82293.1"/>
    <property type="molecule type" value="Genomic_DNA"/>
</dbReference>
<dbReference type="Proteomes" id="UP000257109">
    <property type="component" value="Unassembled WGS sequence"/>
</dbReference>
<reference evidence="2" key="1">
    <citation type="submission" date="2018-05" db="EMBL/GenBank/DDBJ databases">
        <title>Draft genome of Mucuna pruriens seed.</title>
        <authorList>
            <person name="Nnadi N.E."/>
            <person name="Vos R."/>
            <person name="Hasami M.H."/>
            <person name="Devisetty U.K."/>
            <person name="Aguiy J.C."/>
        </authorList>
    </citation>
    <scope>NUCLEOTIDE SEQUENCE [LARGE SCALE GENOMIC DNA]</scope>
    <source>
        <strain evidence="2">JCA_2017</strain>
    </source>
</reference>
<sequence>MVTEGIVMGHLVSNRGVEVDKSKIDIITSLPNPASVWEVRSFLGYAGFYRRFIKNFSKIALSLSKLLQKDVEFKFDQPCIKAFQELKNFLTSASILQAPNWELPFELMCDASKSALGAVLCQIAGVSRPVHLNYTKTEKELLAIVFALDKFCSYLLGSKIVRFLLKKLDAKPRLIRWMLLLQEFNIEIRDKKGAENSIAYHLSRIERDEDLVPIRDQSPDEQLLHINTPTPWFADICNFVVASQFPPEASQLYKEKL</sequence>
<keyword evidence="3" id="KW-1185">Reference proteome</keyword>
<dbReference type="CDD" id="cd09274">
    <property type="entry name" value="RNase_HI_RT_Ty3"/>
    <property type="match status" value="1"/>
</dbReference>
<dbReference type="InterPro" id="IPR043502">
    <property type="entry name" value="DNA/RNA_pol_sf"/>
</dbReference>
<gene>
    <name evidence="2" type="primary">pol</name>
    <name evidence="2" type="ORF">CR513_36929</name>
</gene>
<dbReference type="Pfam" id="PF17919">
    <property type="entry name" value="RT_RNaseH_2"/>
    <property type="match status" value="1"/>
</dbReference>
<accession>A0A371FW62</accession>
<dbReference type="InterPro" id="IPR041577">
    <property type="entry name" value="RT_RNaseH_2"/>
</dbReference>
<protein>
    <submittedName>
        <fullName evidence="2">Retrovirus-related Pol polyprotein from transposon 17.6</fullName>
    </submittedName>
</protein>
<feature type="non-terminal residue" evidence="2">
    <location>
        <position position="1"/>
    </location>
</feature>